<name>H9BWM3_9BACT</name>
<dbReference type="GO" id="GO:0004810">
    <property type="term" value="F:CCA tRNA nucleotidyltransferase activity"/>
    <property type="evidence" value="ECO:0007669"/>
    <property type="project" value="InterPro"/>
</dbReference>
<evidence type="ECO:0000256" key="1">
    <source>
        <dbReference type="ARBA" id="ARBA00022741"/>
    </source>
</evidence>
<dbReference type="PANTHER" id="PTHR11933">
    <property type="entry name" value="TRNA 5-METHYLAMINOMETHYL-2-THIOURIDYLATE -METHYLTRANSFERASE"/>
    <property type="match status" value="1"/>
</dbReference>
<protein>
    <submittedName>
        <fullName evidence="5">Thiamine biosynthesis protein</fullName>
    </submittedName>
</protein>
<keyword evidence="2" id="KW-0067">ATP-binding</keyword>
<sequence>MILNRKAVVLLSGGLDSTLAIRILQEQGIEIEALNIRTVFGCCKDDAVGVAARLGVKVTVTAATDEYFKLVEKPKYGRGKGINPCVDCRIYMFRMAKKLMMLTEASFVATGEVLGQRPMSQQMHQLDIIEEESGLKDILLRPLSAKLLEPTQPEREGIVDRNRLYAVSGRSRKELLALARKYDIDNPPVPSTGCVLTEPDFARKVQDVFDHRPDYERWDFETLNVGRHFRLNDKTKVILGRNQEENDRLELLHRRHTALLIPFDFRGPSALVVGELEQELVDKTMGIILHYTKDESSSKRTFEYRTNGTKEKKTYAGEALAQEELAQYRI</sequence>
<evidence type="ECO:0000259" key="4">
    <source>
        <dbReference type="Pfam" id="PF18297"/>
    </source>
</evidence>
<dbReference type="GO" id="GO:0005524">
    <property type="term" value="F:ATP binding"/>
    <property type="evidence" value="ECO:0007669"/>
    <property type="project" value="UniProtKB-KW"/>
</dbReference>
<accession>H9BWM3</accession>
<evidence type="ECO:0000259" key="3">
    <source>
        <dbReference type="Pfam" id="PF02568"/>
    </source>
</evidence>
<organism evidence="5">
    <name type="scientific">uncultured bacterium W4-21b</name>
    <dbReference type="NCBI Taxonomy" id="1130993"/>
    <lineage>
        <taxon>Bacteria</taxon>
        <taxon>environmental samples</taxon>
    </lineage>
</organism>
<reference evidence="5" key="1">
    <citation type="submission" date="2011-11" db="EMBL/GenBank/DDBJ databases">
        <title>Construction and analysis of a metagenome of deep-sea sediment.</title>
        <authorList>
            <person name="Huo Y.-Y."/>
            <person name="Cheng H."/>
            <person name="Wu M."/>
        </authorList>
    </citation>
    <scope>NUCLEOTIDE SEQUENCE</scope>
</reference>
<dbReference type="PANTHER" id="PTHR11933:SF6">
    <property type="entry name" value="THIL AANH DOMAIN-CONTAINING PROTEIN"/>
    <property type="match status" value="1"/>
</dbReference>
<evidence type="ECO:0000313" key="5">
    <source>
        <dbReference type="EMBL" id="AFD03195.1"/>
    </source>
</evidence>
<feature type="domain" description="Thil AANH" evidence="3">
    <location>
        <begin position="6"/>
        <end position="143"/>
    </location>
</feature>
<feature type="domain" description="NFACT protein RNA binding" evidence="4">
    <location>
        <begin position="226"/>
        <end position="329"/>
    </location>
</feature>
<dbReference type="InterPro" id="IPR014729">
    <property type="entry name" value="Rossmann-like_a/b/a_fold"/>
</dbReference>
<dbReference type="Pfam" id="PF18297">
    <property type="entry name" value="NFACT-R_2"/>
    <property type="match status" value="1"/>
</dbReference>
<evidence type="ECO:0000256" key="2">
    <source>
        <dbReference type="ARBA" id="ARBA00022840"/>
    </source>
</evidence>
<keyword evidence="1" id="KW-0547">Nucleotide-binding</keyword>
<dbReference type="EMBL" id="JQ085818">
    <property type="protein sequence ID" value="AFD03195.1"/>
    <property type="molecule type" value="Genomic_DNA"/>
</dbReference>
<dbReference type="InterPro" id="IPR020536">
    <property type="entry name" value="ThiI_AANH"/>
</dbReference>
<dbReference type="InterPro" id="IPR059101">
    <property type="entry name" value="NFACT-R_2"/>
</dbReference>
<dbReference type="AlphaFoldDB" id="H9BWM3"/>
<dbReference type="SUPFAM" id="SSF52402">
    <property type="entry name" value="Adenine nucleotide alpha hydrolases-like"/>
    <property type="match status" value="1"/>
</dbReference>
<dbReference type="Pfam" id="PF02568">
    <property type="entry name" value="ThiI"/>
    <property type="match status" value="1"/>
</dbReference>
<proteinExistence type="predicted"/>
<dbReference type="Gene3D" id="3.40.50.620">
    <property type="entry name" value="HUPs"/>
    <property type="match status" value="1"/>
</dbReference>